<gene>
    <name evidence="1" type="ORF">HPB47_011574</name>
</gene>
<proteinExistence type="predicted"/>
<evidence type="ECO:0000313" key="1">
    <source>
        <dbReference type="EMBL" id="KAG0411302.1"/>
    </source>
</evidence>
<organism evidence="1 2">
    <name type="scientific">Ixodes persulcatus</name>
    <name type="common">Taiga tick</name>
    <dbReference type="NCBI Taxonomy" id="34615"/>
    <lineage>
        <taxon>Eukaryota</taxon>
        <taxon>Metazoa</taxon>
        <taxon>Ecdysozoa</taxon>
        <taxon>Arthropoda</taxon>
        <taxon>Chelicerata</taxon>
        <taxon>Arachnida</taxon>
        <taxon>Acari</taxon>
        <taxon>Parasitiformes</taxon>
        <taxon>Ixodida</taxon>
        <taxon>Ixodoidea</taxon>
        <taxon>Ixodidae</taxon>
        <taxon>Ixodinae</taxon>
        <taxon>Ixodes</taxon>
    </lineage>
</organism>
<dbReference type="Proteomes" id="UP000805193">
    <property type="component" value="Unassembled WGS sequence"/>
</dbReference>
<keyword evidence="2" id="KW-1185">Reference proteome</keyword>
<comment type="caution">
    <text evidence="1">The sequence shown here is derived from an EMBL/GenBank/DDBJ whole genome shotgun (WGS) entry which is preliminary data.</text>
</comment>
<name>A0AC60NW30_IXOPE</name>
<accession>A0AC60NW30</accession>
<sequence length="128" mass="14514">MKVALYRYSEMRYKMALRDGANGPGATRLDRFVTSNNSVVAPGLPSSRGDVVDVVLRAQRPCRFVLLDCPRLATHRSSPPCARQMEWDQGCRYSRLTAISEPLQRSPRECDCSRNNSRRENAEEEPIV</sequence>
<protein>
    <submittedName>
        <fullName evidence="1">Uncharacterized protein</fullName>
    </submittedName>
</protein>
<reference evidence="1 2" key="1">
    <citation type="journal article" date="2020" name="Cell">
        <title>Large-Scale Comparative Analyses of Tick Genomes Elucidate Their Genetic Diversity and Vector Capacities.</title>
        <authorList>
            <consortium name="Tick Genome and Microbiome Consortium (TIGMIC)"/>
            <person name="Jia N."/>
            <person name="Wang J."/>
            <person name="Shi W."/>
            <person name="Du L."/>
            <person name="Sun Y."/>
            <person name="Zhan W."/>
            <person name="Jiang J.F."/>
            <person name="Wang Q."/>
            <person name="Zhang B."/>
            <person name="Ji P."/>
            <person name="Bell-Sakyi L."/>
            <person name="Cui X.M."/>
            <person name="Yuan T.T."/>
            <person name="Jiang B.G."/>
            <person name="Yang W.F."/>
            <person name="Lam T.T."/>
            <person name="Chang Q.C."/>
            <person name="Ding S.J."/>
            <person name="Wang X.J."/>
            <person name="Zhu J.G."/>
            <person name="Ruan X.D."/>
            <person name="Zhao L."/>
            <person name="Wei J.T."/>
            <person name="Ye R.Z."/>
            <person name="Que T.C."/>
            <person name="Du C.H."/>
            <person name="Zhou Y.H."/>
            <person name="Cheng J.X."/>
            <person name="Dai P.F."/>
            <person name="Guo W.B."/>
            <person name="Han X.H."/>
            <person name="Huang E.J."/>
            <person name="Li L.F."/>
            <person name="Wei W."/>
            <person name="Gao Y.C."/>
            <person name="Liu J.Z."/>
            <person name="Shao H.Z."/>
            <person name="Wang X."/>
            <person name="Wang C.C."/>
            <person name="Yang T.C."/>
            <person name="Huo Q.B."/>
            <person name="Li W."/>
            <person name="Chen H.Y."/>
            <person name="Chen S.E."/>
            <person name="Zhou L.G."/>
            <person name="Ni X.B."/>
            <person name="Tian J.H."/>
            <person name="Sheng Y."/>
            <person name="Liu T."/>
            <person name="Pan Y.S."/>
            <person name="Xia L.Y."/>
            <person name="Li J."/>
            <person name="Zhao F."/>
            <person name="Cao W.C."/>
        </authorList>
    </citation>
    <scope>NUCLEOTIDE SEQUENCE [LARGE SCALE GENOMIC DNA]</scope>
    <source>
        <strain evidence="1">Iper-2018</strain>
    </source>
</reference>
<evidence type="ECO:0000313" key="2">
    <source>
        <dbReference type="Proteomes" id="UP000805193"/>
    </source>
</evidence>
<dbReference type="EMBL" id="JABSTQ010011445">
    <property type="protein sequence ID" value="KAG0411302.1"/>
    <property type="molecule type" value="Genomic_DNA"/>
</dbReference>